<dbReference type="AlphaFoldDB" id="A0AA45BAU0"/>
<dbReference type="PROSITE" id="PS51318">
    <property type="entry name" value="TAT"/>
    <property type="match status" value="1"/>
</dbReference>
<feature type="signal peptide" evidence="2">
    <location>
        <begin position="1"/>
        <end position="33"/>
    </location>
</feature>
<proteinExistence type="predicted"/>
<dbReference type="PANTHER" id="PTHR43329">
    <property type="entry name" value="EPOXIDE HYDROLASE"/>
    <property type="match status" value="1"/>
</dbReference>
<dbReference type="PRINTS" id="PR00412">
    <property type="entry name" value="EPOXHYDRLASE"/>
</dbReference>
<evidence type="ECO:0000256" key="2">
    <source>
        <dbReference type="SAM" id="SignalP"/>
    </source>
</evidence>
<dbReference type="EMBL" id="PVHK01000210">
    <property type="protein sequence ID" value="PRH39102.1"/>
    <property type="molecule type" value="Genomic_DNA"/>
</dbReference>
<dbReference type="SUPFAM" id="SSF53474">
    <property type="entry name" value="alpha/beta-Hydrolases"/>
    <property type="match status" value="1"/>
</dbReference>
<dbReference type="InterPro" id="IPR000639">
    <property type="entry name" value="Epox_hydrolase-like"/>
</dbReference>
<organism evidence="4 5">
    <name type="scientific">Burkholderia vietnamiensis</name>
    <dbReference type="NCBI Taxonomy" id="60552"/>
    <lineage>
        <taxon>Bacteria</taxon>
        <taxon>Pseudomonadati</taxon>
        <taxon>Pseudomonadota</taxon>
        <taxon>Betaproteobacteria</taxon>
        <taxon>Burkholderiales</taxon>
        <taxon>Burkholderiaceae</taxon>
        <taxon>Burkholderia</taxon>
        <taxon>Burkholderia cepacia complex</taxon>
    </lineage>
</organism>
<dbReference type="InterPro" id="IPR006311">
    <property type="entry name" value="TAT_signal"/>
</dbReference>
<evidence type="ECO:0000313" key="5">
    <source>
        <dbReference type="Proteomes" id="UP000237632"/>
    </source>
</evidence>
<gene>
    <name evidence="4" type="ORF">C6T65_28125</name>
</gene>
<protein>
    <submittedName>
        <fullName evidence="4">Alpha/beta hydrolase</fullName>
    </submittedName>
</protein>
<name>A0AA45BAU0_BURVI</name>
<evidence type="ECO:0000256" key="1">
    <source>
        <dbReference type="ARBA" id="ARBA00022801"/>
    </source>
</evidence>
<accession>A0AA45BAU0</accession>
<feature type="domain" description="AB hydrolase-1" evidence="3">
    <location>
        <begin position="75"/>
        <end position="205"/>
    </location>
</feature>
<comment type="caution">
    <text evidence="4">The sequence shown here is derived from an EMBL/GenBank/DDBJ whole genome shotgun (WGS) entry which is preliminary data.</text>
</comment>
<evidence type="ECO:0000259" key="3">
    <source>
        <dbReference type="Pfam" id="PF00561"/>
    </source>
</evidence>
<dbReference type="GO" id="GO:0016787">
    <property type="term" value="F:hydrolase activity"/>
    <property type="evidence" value="ECO:0007669"/>
    <property type="project" value="UniProtKB-KW"/>
</dbReference>
<dbReference type="InterPro" id="IPR000073">
    <property type="entry name" value="AB_hydrolase_1"/>
</dbReference>
<dbReference type="Gene3D" id="3.40.50.1820">
    <property type="entry name" value="alpha/beta hydrolase"/>
    <property type="match status" value="1"/>
</dbReference>
<dbReference type="Pfam" id="PF00561">
    <property type="entry name" value="Abhydrolase_1"/>
    <property type="match status" value="1"/>
</dbReference>
<sequence length="347" mass="37482">MSETVNTRRRLLLGTTLASLTLADLGFGSPAQAQPAPDASAASGAAATASLGTIHQIDAGLLNVGYADLGPKSGPVVFLLHGWPYDIYSYADVAPRLTAAGYRVIVPYLRGYGSTTFRSADTMRNGQQAVTAVDVVALMDALKIDRAVFGGYDWGARTADVIAALWPQRVKALVSVSGYLIGSQAANEKPLPPQAELQWWYQFYFATERGALGYAQNRDAFNKLIWQLASPQWKFSDETFARSAAAFDNPDHVAVVIHNYRWRLGLAQGEAQYDDIERRLAAGPTIAVPTITMEGDANGAPHPQPAAYAKKFTGKYQHRTITGGIGHNLPQEAPQAFAEAILHVEHL</sequence>
<dbReference type="InterPro" id="IPR029058">
    <property type="entry name" value="AB_hydrolase_fold"/>
</dbReference>
<dbReference type="Proteomes" id="UP000237632">
    <property type="component" value="Unassembled WGS sequence"/>
</dbReference>
<reference evidence="4 5" key="1">
    <citation type="submission" date="2018-03" db="EMBL/GenBank/DDBJ databases">
        <authorList>
            <person name="Nguyen K."/>
            <person name="Fouts D."/>
            <person name="Sutton G."/>
        </authorList>
    </citation>
    <scope>NUCLEOTIDE SEQUENCE [LARGE SCALE GENOMIC DNA]</scope>
    <source>
        <strain evidence="4 5">AU3578</strain>
    </source>
</reference>
<feature type="chain" id="PRO_5041408880" evidence="2">
    <location>
        <begin position="34"/>
        <end position="347"/>
    </location>
</feature>
<dbReference type="RefSeq" id="WP_059462058.1">
    <property type="nucleotide sequence ID" value="NZ_CADESV010000012.1"/>
</dbReference>
<evidence type="ECO:0000313" key="4">
    <source>
        <dbReference type="EMBL" id="PRH39102.1"/>
    </source>
</evidence>
<keyword evidence="1 4" id="KW-0378">Hydrolase</keyword>
<keyword evidence="2" id="KW-0732">Signal</keyword>